<evidence type="ECO:0000256" key="5">
    <source>
        <dbReference type="ARBA" id="ARBA00023128"/>
    </source>
</evidence>
<comment type="similarity">
    <text evidence="2">Belongs to the HesB/IscA family.</text>
</comment>
<name>A0A8T2S0A1_CERRI</name>
<dbReference type="GO" id="GO:0005506">
    <property type="term" value="F:iron ion binding"/>
    <property type="evidence" value="ECO:0007669"/>
    <property type="project" value="TreeGrafter"/>
</dbReference>
<dbReference type="NCBIfam" id="TIGR00049">
    <property type="entry name" value="iron-sulfur cluster assembly accessory protein"/>
    <property type="match status" value="1"/>
</dbReference>
<dbReference type="GO" id="GO:0120510">
    <property type="term" value="C:mitochondrial [4Fe-4S] assembly complex"/>
    <property type="evidence" value="ECO:0007669"/>
    <property type="project" value="UniProtKB-ARBA"/>
</dbReference>
<evidence type="ECO:0000313" key="8">
    <source>
        <dbReference type="Proteomes" id="UP000825935"/>
    </source>
</evidence>
<comment type="caution">
    <text evidence="7">The sequence shown here is derived from an EMBL/GenBank/DDBJ whole genome shotgun (WGS) entry which is preliminary data.</text>
</comment>
<keyword evidence="5" id="KW-0496">Mitochondrion</keyword>
<evidence type="ECO:0000259" key="6">
    <source>
        <dbReference type="Pfam" id="PF01521"/>
    </source>
</evidence>
<dbReference type="AlphaFoldDB" id="A0A8T2S0A1"/>
<dbReference type="PANTHER" id="PTHR43011:SF1">
    <property type="entry name" value="IRON-SULFUR CLUSTER ASSEMBLY 2 HOMOLOG, MITOCHONDRIAL"/>
    <property type="match status" value="1"/>
</dbReference>
<dbReference type="PANTHER" id="PTHR43011">
    <property type="entry name" value="IRON-SULFUR CLUSTER ASSEMBLY 2 HOMOLOG, MITOCHONDRIAL"/>
    <property type="match status" value="1"/>
</dbReference>
<evidence type="ECO:0000256" key="3">
    <source>
        <dbReference type="ARBA" id="ARBA00022723"/>
    </source>
</evidence>
<keyword evidence="3" id="KW-0479">Metal-binding</keyword>
<gene>
    <name evidence="7" type="ORF">KP509_23G021600</name>
</gene>
<evidence type="ECO:0000313" key="7">
    <source>
        <dbReference type="EMBL" id="KAH7301354.1"/>
    </source>
</evidence>
<accession>A0A8T2S0A1</accession>
<protein>
    <recommendedName>
        <fullName evidence="6">Core domain-containing protein</fullName>
    </recommendedName>
</protein>
<dbReference type="OrthoDB" id="1938621at2759"/>
<dbReference type="FunFam" id="2.60.300.12:FF:000006">
    <property type="entry name" value="Iron-sulfur cluster assembly 2 mitochondrial"/>
    <property type="match status" value="1"/>
</dbReference>
<comment type="subcellular location">
    <subcellularLocation>
        <location evidence="1">Mitochondrion</location>
    </subcellularLocation>
</comment>
<feature type="domain" description="Core" evidence="6">
    <location>
        <begin position="7"/>
        <end position="99"/>
    </location>
</feature>
<organism evidence="7 8">
    <name type="scientific">Ceratopteris richardii</name>
    <name type="common">Triangle waterfern</name>
    <dbReference type="NCBI Taxonomy" id="49495"/>
    <lineage>
        <taxon>Eukaryota</taxon>
        <taxon>Viridiplantae</taxon>
        <taxon>Streptophyta</taxon>
        <taxon>Embryophyta</taxon>
        <taxon>Tracheophyta</taxon>
        <taxon>Polypodiopsida</taxon>
        <taxon>Polypodiidae</taxon>
        <taxon>Polypodiales</taxon>
        <taxon>Pteridineae</taxon>
        <taxon>Pteridaceae</taxon>
        <taxon>Parkerioideae</taxon>
        <taxon>Ceratopteris</taxon>
    </lineage>
</organism>
<dbReference type="InterPro" id="IPR016092">
    <property type="entry name" value="ATAP"/>
</dbReference>
<dbReference type="Proteomes" id="UP000825935">
    <property type="component" value="Chromosome 23"/>
</dbReference>
<keyword evidence="4" id="KW-0408">Iron</keyword>
<evidence type="ECO:0000256" key="1">
    <source>
        <dbReference type="ARBA" id="ARBA00004173"/>
    </source>
</evidence>
<sequence>MARVSLQRLHEIIKEEGRDKMLRVSVEGGGCSGFQYVFALEDSSTVNDRIFEKNGAKVVVDDVSMGFLKGATVDYVEELIRASFMVTNNPNASGGCGCGSSFVAK</sequence>
<dbReference type="SUPFAM" id="SSF89360">
    <property type="entry name" value="HesB-like domain"/>
    <property type="match status" value="1"/>
</dbReference>
<dbReference type="GO" id="GO:0051537">
    <property type="term" value="F:2 iron, 2 sulfur cluster binding"/>
    <property type="evidence" value="ECO:0007669"/>
    <property type="project" value="TreeGrafter"/>
</dbReference>
<dbReference type="Gene3D" id="2.60.300.12">
    <property type="entry name" value="HesB-like domain"/>
    <property type="match status" value="1"/>
</dbReference>
<dbReference type="Pfam" id="PF01521">
    <property type="entry name" value="Fe-S_biosyn"/>
    <property type="match status" value="1"/>
</dbReference>
<proteinExistence type="inferred from homology"/>
<evidence type="ECO:0000256" key="4">
    <source>
        <dbReference type="ARBA" id="ARBA00023004"/>
    </source>
</evidence>
<keyword evidence="8" id="KW-1185">Reference proteome</keyword>
<dbReference type="InterPro" id="IPR000361">
    <property type="entry name" value="ATAP_core_dom"/>
</dbReference>
<dbReference type="GO" id="GO:0016226">
    <property type="term" value="P:iron-sulfur cluster assembly"/>
    <property type="evidence" value="ECO:0007669"/>
    <property type="project" value="InterPro"/>
</dbReference>
<dbReference type="EMBL" id="CM035428">
    <property type="protein sequence ID" value="KAH7301354.1"/>
    <property type="molecule type" value="Genomic_DNA"/>
</dbReference>
<dbReference type="GO" id="GO:0051539">
    <property type="term" value="F:4 iron, 4 sulfur cluster binding"/>
    <property type="evidence" value="ECO:0007669"/>
    <property type="project" value="TreeGrafter"/>
</dbReference>
<dbReference type="InterPro" id="IPR035903">
    <property type="entry name" value="HesB-like_dom_sf"/>
</dbReference>
<evidence type="ECO:0000256" key="2">
    <source>
        <dbReference type="ARBA" id="ARBA00006718"/>
    </source>
</evidence>
<reference evidence="7 8" key="1">
    <citation type="submission" date="2021-08" db="EMBL/GenBank/DDBJ databases">
        <title>WGS assembly of Ceratopteris richardii.</title>
        <authorList>
            <person name="Marchant D.B."/>
            <person name="Chen G."/>
            <person name="Jenkins J."/>
            <person name="Shu S."/>
            <person name="Leebens-Mack J."/>
            <person name="Grimwood J."/>
            <person name="Schmutz J."/>
            <person name="Soltis P."/>
            <person name="Soltis D."/>
            <person name="Chen Z.-H."/>
        </authorList>
    </citation>
    <scope>NUCLEOTIDE SEQUENCE [LARGE SCALE GENOMIC DNA]</scope>
    <source>
        <strain evidence="7">Whitten #5841</strain>
        <tissue evidence="7">Leaf</tissue>
    </source>
</reference>